<sequence>MRACVLVEIRQADQKREAMMGNLSFTRKLCISVCWGLLLMYTAAERQYFIISHNSSWVQARNHCQVQIIDPCPDTS</sequence>
<keyword evidence="2" id="KW-1185">Reference proteome</keyword>
<organism evidence="1 2">
    <name type="scientific">Characodon lateralis</name>
    <dbReference type="NCBI Taxonomy" id="208331"/>
    <lineage>
        <taxon>Eukaryota</taxon>
        <taxon>Metazoa</taxon>
        <taxon>Chordata</taxon>
        <taxon>Craniata</taxon>
        <taxon>Vertebrata</taxon>
        <taxon>Euteleostomi</taxon>
        <taxon>Actinopterygii</taxon>
        <taxon>Neopterygii</taxon>
        <taxon>Teleostei</taxon>
        <taxon>Neoteleostei</taxon>
        <taxon>Acanthomorphata</taxon>
        <taxon>Ovalentaria</taxon>
        <taxon>Atherinomorphae</taxon>
        <taxon>Cyprinodontiformes</taxon>
        <taxon>Goodeidae</taxon>
        <taxon>Characodon</taxon>
    </lineage>
</organism>
<accession>A0ABU7E9L9</accession>
<name>A0ABU7E9L9_9TELE</name>
<comment type="caution">
    <text evidence="1">The sequence shown here is derived from an EMBL/GenBank/DDBJ whole genome shotgun (WGS) entry which is preliminary data.</text>
</comment>
<proteinExistence type="predicted"/>
<dbReference type="EMBL" id="JAHUTJ010050179">
    <property type="protein sequence ID" value="MED6283894.1"/>
    <property type="molecule type" value="Genomic_DNA"/>
</dbReference>
<dbReference type="Proteomes" id="UP001352852">
    <property type="component" value="Unassembled WGS sequence"/>
</dbReference>
<reference evidence="1 2" key="1">
    <citation type="submission" date="2021-06" db="EMBL/GenBank/DDBJ databases">
        <authorList>
            <person name="Palmer J.M."/>
        </authorList>
    </citation>
    <scope>NUCLEOTIDE SEQUENCE [LARGE SCALE GENOMIC DNA]</scope>
    <source>
        <strain evidence="1 2">CL_MEX2019</strain>
        <tissue evidence="1">Muscle</tissue>
    </source>
</reference>
<evidence type="ECO:0000313" key="2">
    <source>
        <dbReference type="Proteomes" id="UP001352852"/>
    </source>
</evidence>
<evidence type="ECO:0000313" key="1">
    <source>
        <dbReference type="EMBL" id="MED6283894.1"/>
    </source>
</evidence>
<gene>
    <name evidence="1" type="ORF">CHARACLAT_013680</name>
</gene>
<protein>
    <submittedName>
        <fullName evidence="1">Uncharacterized protein</fullName>
    </submittedName>
</protein>